<dbReference type="InterPro" id="IPR029063">
    <property type="entry name" value="SAM-dependent_MTases_sf"/>
</dbReference>
<proteinExistence type="predicted"/>
<keyword evidence="3" id="KW-0949">S-adenosyl-L-methionine</keyword>
<evidence type="ECO:0000256" key="1">
    <source>
        <dbReference type="ARBA" id="ARBA00022603"/>
    </source>
</evidence>
<keyword evidence="8" id="KW-1185">Reference proteome</keyword>
<protein>
    <submittedName>
        <fullName evidence="7">N-6 DNA methylase</fullName>
    </submittedName>
</protein>
<dbReference type="Pfam" id="PF02384">
    <property type="entry name" value="N6_Mtase"/>
    <property type="match status" value="1"/>
</dbReference>
<dbReference type="PANTHER" id="PTHR33841">
    <property type="entry name" value="DNA METHYLTRANSFERASE YEEA-RELATED"/>
    <property type="match status" value="1"/>
</dbReference>
<accession>A0ABU3NNA6</accession>
<dbReference type="PROSITE" id="PS00092">
    <property type="entry name" value="N6_MTASE"/>
    <property type="match status" value="1"/>
</dbReference>
<dbReference type="CDD" id="cd02440">
    <property type="entry name" value="AdoMet_MTases"/>
    <property type="match status" value="1"/>
</dbReference>
<feature type="domain" description="Type II methyltransferase M.Eco57I C-terminal" evidence="6">
    <location>
        <begin position="286"/>
        <end position="491"/>
    </location>
</feature>
<evidence type="ECO:0000256" key="4">
    <source>
        <dbReference type="ARBA" id="ARBA00022747"/>
    </source>
</evidence>
<dbReference type="Proteomes" id="UP001254165">
    <property type="component" value="Unassembled WGS sequence"/>
</dbReference>
<evidence type="ECO:0000256" key="3">
    <source>
        <dbReference type="ARBA" id="ARBA00022691"/>
    </source>
</evidence>
<dbReference type="InterPro" id="IPR054520">
    <property type="entry name" value="M_Eco57I_C"/>
</dbReference>
<dbReference type="InterPro" id="IPR002052">
    <property type="entry name" value="DNA_methylase_N6_adenine_CS"/>
</dbReference>
<evidence type="ECO:0000259" key="6">
    <source>
        <dbReference type="Pfam" id="PF22837"/>
    </source>
</evidence>
<evidence type="ECO:0000313" key="8">
    <source>
        <dbReference type="Proteomes" id="UP001254165"/>
    </source>
</evidence>
<dbReference type="Gene3D" id="3.40.50.150">
    <property type="entry name" value="Vaccinia Virus protein VP39"/>
    <property type="match status" value="1"/>
</dbReference>
<gene>
    <name evidence="7" type="ORF">QYE77_08615</name>
</gene>
<dbReference type="Pfam" id="PF22837">
    <property type="entry name" value="M_Eco57I_C"/>
    <property type="match status" value="1"/>
</dbReference>
<evidence type="ECO:0000256" key="2">
    <source>
        <dbReference type="ARBA" id="ARBA00022679"/>
    </source>
</evidence>
<dbReference type="GO" id="GO:0032259">
    <property type="term" value="P:methylation"/>
    <property type="evidence" value="ECO:0007669"/>
    <property type="project" value="UniProtKB-KW"/>
</dbReference>
<dbReference type="SUPFAM" id="SSF53335">
    <property type="entry name" value="S-adenosyl-L-methionine-dependent methyltransferases"/>
    <property type="match status" value="1"/>
</dbReference>
<dbReference type="RefSeq" id="WP_315624988.1">
    <property type="nucleotide sequence ID" value="NZ_JAUHMF010000002.1"/>
</dbReference>
<keyword evidence="4" id="KW-0680">Restriction system</keyword>
<dbReference type="GO" id="GO:0008168">
    <property type="term" value="F:methyltransferase activity"/>
    <property type="evidence" value="ECO:0007669"/>
    <property type="project" value="UniProtKB-KW"/>
</dbReference>
<dbReference type="PRINTS" id="PR00507">
    <property type="entry name" value="N12N6MTFRASE"/>
</dbReference>
<keyword evidence="1 7" id="KW-0489">Methyltransferase</keyword>
<dbReference type="InterPro" id="IPR003356">
    <property type="entry name" value="DNA_methylase_A-5"/>
</dbReference>
<comment type="caution">
    <text evidence="7">The sequence shown here is derived from an EMBL/GenBank/DDBJ whole genome shotgun (WGS) entry which is preliminary data.</text>
</comment>
<keyword evidence="2" id="KW-0808">Transferase</keyword>
<sequence>MLRADTYRLPSSWETREHFREKGQFWTPAWIAEPMVEYVLADHGGLLFDPAVGTGAFFRAAIKIASEKGLAVSFSGMEIDPNTLTQAIEQGLDPVELAEVKISDFVSDPPQRKFQAIVANPPFIRHHRLSPEKKTELKQIAAQLIGKELDGRAGLHIYFLIRALSLLEENGRLAFIMPADTCEGKFAHDLWSWITGNFALEAVITFTPEATPFPNVDTNPLIFFIRKVPPKPHFLWTRVYHPNTNALKMWVRSGFINVTEKDLYVTIRDLREGLSTGLSREPARHLNETYVLGDFVKVVRGIATGANDFFFMTKKKARILGIPEEYFVKAIGRTRDVPGNEITHEILERLDRQGRPTLLLSLSGDDIETFPDPVKRYLRSGELLGLPKRPLIAQRKPWYRMEMRIPPPFLFAYLGRRNSRFIRNTAGVVPLTGFLCVYPKDTSEEYLEKIWKVLTHPDTLANLSKVGKSYGNGAIKVEPRLLEKLPIPNHVIEQYGVPKQMRLFEQSASYITNSDDWSDR</sequence>
<reference evidence="7 8" key="1">
    <citation type="submission" date="2023-07" db="EMBL/GenBank/DDBJ databases">
        <title>Novel species of Thermanaerothrix with wide hydrolytic capabilities.</title>
        <authorList>
            <person name="Zayulina K.S."/>
            <person name="Podosokorskaya O.A."/>
            <person name="Elcheninov A.G."/>
        </authorList>
    </citation>
    <scope>NUCLEOTIDE SEQUENCE [LARGE SCALE GENOMIC DNA]</scope>
    <source>
        <strain evidence="7 8">4228-RoL</strain>
    </source>
</reference>
<dbReference type="InterPro" id="IPR050953">
    <property type="entry name" value="N4_N6_ade-DNA_methylase"/>
</dbReference>
<evidence type="ECO:0000259" key="5">
    <source>
        <dbReference type="Pfam" id="PF02384"/>
    </source>
</evidence>
<evidence type="ECO:0000313" key="7">
    <source>
        <dbReference type="EMBL" id="MDT8898329.1"/>
    </source>
</evidence>
<dbReference type="EMBL" id="JAUHMF010000002">
    <property type="protein sequence ID" value="MDT8898329.1"/>
    <property type="molecule type" value="Genomic_DNA"/>
</dbReference>
<dbReference type="PANTHER" id="PTHR33841:SF5">
    <property type="entry name" value="DNA METHYLASE (MODIFICATION METHYLASE) (METHYLTRANSFERASE)-RELATED"/>
    <property type="match status" value="1"/>
</dbReference>
<name>A0ABU3NNA6_9CHLR</name>
<feature type="domain" description="DNA methylase adenine-specific" evidence="5">
    <location>
        <begin position="18"/>
        <end position="225"/>
    </location>
</feature>
<organism evidence="7 8">
    <name type="scientific">Thermanaerothrix solaris</name>
    <dbReference type="NCBI Taxonomy" id="3058434"/>
    <lineage>
        <taxon>Bacteria</taxon>
        <taxon>Bacillati</taxon>
        <taxon>Chloroflexota</taxon>
        <taxon>Anaerolineae</taxon>
        <taxon>Anaerolineales</taxon>
        <taxon>Anaerolineaceae</taxon>
        <taxon>Thermanaerothrix</taxon>
    </lineage>
</organism>